<dbReference type="Pfam" id="PF01177">
    <property type="entry name" value="Asp_Glu_race"/>
    <property type="match status" value="1"/>
</dbReference>
<dbReference type="Proteomes" id="UP000466632">
    <property type="component" value="Chromosome"/>
</dbReference>
<organism evidence="3 4">
    <name type="scientific">Mycobacterium seoulense</name>
    <dbReference type="NCBI Taxonomy" id="386911"/>
    <lineage>
        <taxon>Bacteria</taxon>
        <taxon>Bacillati</taxon>
        <taxon>Actinomycetota</taxon>
        <taxon>Actinomycetes</taxon>
        <taxon>Mycobacteriales</taxon>
        <taxon>Mycobacteriaceae</taxon>
        <taxon>Mycobacterium</taxon>
    </lineage>
</organism>
<keyword evidence="1" id="KW-0413">Isomerase</keyword>
<proteinExistence type="predicted"/>
<dbReference type="PANTHER" id="PTHR21198">
    <property type="entry name" value="GLUTAMATE RACEMASE"/>
    <property type="match status" value="1"/>
</dbReference>
<gene>
    <name evidence="3" type="ORF">MSEO_50300</name>
</gene>
<evidence type="ECO:0000256" key="1">
    <source>
        <dbReference type="ARBA" id="ARBA00023235"/>
    </source>
</evidence>
<feature type="region of interest" description="Disordered" evidence="2">
    <location>
        <begin position="1"/>
        <end position="31"/>
    </location>
</feature>
<name>A0A7I7P6M0_9MYCO</name>
<accession>A0A7I7P6M0</accession>
<protein>
    <recommendedName>
        <fullName evidence="5">Aspartate racemase</fullName>
    </recommendedName>
</protein>
<reference evidence="3 4" key="1">
    <citation type="journal article" date="2019" name="Emerg. Microbes Infect.">
        <title>Comprehensive subspecies identification of 175 nontuberculous mycobacteria species based on 7547 genomic profiles.</title>
        <authorList>
            <person name="Matsumoto Y."/>
            <person name="Kinjo T."/>
            <person name="Motooka D."/>
            <person name="Nabeya D."/>
            <person name="Jung N."/>
            <person name="Uechi K."/>
            <person name="Horii T."/>
            <person name="Iida T."/>
            <person name="Fujita J."/>
            <person name="Nakamura S."/>
        </authorList>
    </citation>
    <scope>NUCLEOTIDE SEQUENCE [LARGE SCALE GENOMIC DNA]</scope>
    <source>
        <strain evidence="3 4">JCM 16018</strain>
    </source>
</reference>
<feature type="compositionally biased region" description="Basic and acidic residues" evidence="2">
    <location>
        <begin position="1"/>
        <end position="14"/>
    </location>
</feature>
<dbReference type="PANTHER" id="PTHR21198:SF7">
    <property type="entry name" value="ASPARTATE-GLUTAMATE RACEMASE FAMILY"/>
    <property type="match status" value="1"/>
</dbReference>
<evidence type="ECO:0000256" key="2">
    <source>
        <dbReference type="SAM" id="MobiDB-lite"/>
    </source>
</evidence>
<sequence length="297" mass="31578">MPESGRDLTGRTDMDQLISPAPDRRARQRRLGVVDGLGPQATARFYAMLCEHHRALTGGSSPDVTVHTITVQRHLGRPASTGLSRPGRPEGLPQLVTRTSRSLAGGGADVIAVACNATTIDPAAGAPACIGMVEATARTLQRLNVRRVRLLASSIMVSTAAYERGLGQVGVAVVAPAPRDQEIIDRFIESLRRSRIPVPIPGEVLRAITGLADDVDALLLDCAELSGVLDAEIAGKPVIDSVRALVEHSCRALLDPGSEVAKPLAGTRPSSRWSLSGWRPYRPQRRAGELVRVGDIP</sequence>
<dbReference type="SUPFAM" id="SSF53681">
    <property type="entry name" value="Aspartate/glutamate racemase"/>
    <property type="match status" value="2"/>
</dbReference>
<dbReference type="InterPro" id="IPR015942">
    <property type="entry name" value="Asp/Glu/hydantoin_racemase"/>
</dbReference>
<dbReference type="GO" id="GO:0047661">
    <property type="term" value="F:amino-acid racemase activity"/>
    <property type="evidence" value="ECO:0007669"/>
    <property type="project" value="InterPro"/>
</dbReference>
<dbReference type="EMBL" id="AP022582">
    <property type="protein sequence ID" value="BBY04531.1"/>
    <property type="molecule type" value="Genomic_DNA"/>
</dbReference>
<dbReference type="KEGG" id="mseo:MSEO_50300"/>
<dbReference type="InterPro" id="IPR001920">
    <property type="entry name" value="Asp/Glu_race"/>
</dbReference>
<evidence type="ECO:0000313" key="3">
    <source>
        <dbReference type="EMBL" id="BBY04531.1"/>
    </source>
</evidence>
<dbReference type="AlphaFoldDB" id="A0A7I7P6M0"/>
<evidence type="ECO:0000313" key="4">
    <source>
        <dbReference type="Proteomes" id="UP000466632"/>
    </source>
</evidence>
<dbReference type="Gene3D" id="3.40.50.1860">
    <property type="match status" value="2"/>
</dbReference>
<keyword evidence="4" id="KW-1185">Reference proteome</keyword>
<evidence type="ECO:0008006" key="5">
    <source>
        <dbReference type="Google" id="ProtNLM"/>
    </source>
</evidence>